<gene>
    <name evidence="2" type="ORF">DXN04_16495</name>
</gene>
<dbReference type="PROSITE" id="PS51257">
    <property type="entry name" value="PROKAR_LIPOPROTEIN"/>
    <property type="match status" value="1"/>
</dbReference>
<protein>
    <submittedName>
        <fullName evidence="2">Uncharacterized protein</fullName>
    </submittedName>
</protein>
<evidence type="ECO:0000256" key="1">
    <source>
        <dbReference type="SAM" id="SignalP"/>
    </source>
</evidence>
<dbReference type="Proteomes" id="UP000261174">
    <property type="component" value="Unassembled WGS sequence"/>
</dbReference>
<feature type="signal peptide" evidence="1">
    <location>
        <begin position="1"/>
        <end position="24"/>
    </location>
</feature>
<reference evidence="2 3" key="1">
    <citation type="submission" date="2018-08" db="EMBL/GenBank/DDBJ databases">
        <title>Chitinophaga sp. K20C18050901, a novel bacterium isolated from forest soil.</title>
        <authorList>
            <person name="Wang C."/>
        </authorList>
    </citation>
    <scope>NUCLEOTIDE SEQUENCE [LARGE SCALE GENOMIC DNA]</scope>
    <source>
        <strain evidence="2 3">K20C18050901</strain>
    </source>
</reference>
<dbReference type="RefSeq" id="WP_116854481.1">
    <property type="nucleotide sequence ID" value="NZ_QTJV01000006.1"/>
</dbReference>
<sequence length="179" mass="20086">MKQTFILSALVALLAACGQNTQHAATSNPDSLSGKTAYVNPVDNNTYVSEKGWKEYKPEDGVKWDPGTVQMEKIVLLTDQTILPSLINIDTLGDYINGIKEVVLKELAPVKEKGEVMIQYTLYAAKKPQIRLSYKGNLEEQTLFDLKDLIGEKSKNRRTIKDSCSFQVLYSVNERIVKE</sequence>
<evidence type="ECO:0000313" key="3">
    <source>
        <dbReference type="Proteomes" id="UP000261174"/>
    </source>
</evidence>
<name>A0A3E1P0N0_9BACT</name>
<organism evidence="2 3">
    <name type="scientific">Chitinophaga silvisoli</name>
    <dbReference type="NCBI Taxonomy" id="2291814"/>
    <lineage>
        <taxon>Bacteria</taxon>
        <taxon>Pseudomonadati</taxon>
        <taxon>Bacteroidota</taxon>
        <taxon>Chitinophagia</taxon>
        <taxon>Chitinophagales</taxon>
        <taxon>Chitinophagaceae</taxon>
        <taxon>Chitinophaga</taxon>
    </lineage>
</organism>
<keyword evidence="3" id="KW-1185">Reference proteome</keyword>
<dbReference type="AlphaFoldDB" id="A0A3E1P0N0"/>
<dbReference type="EMBL" id="QTJV01000006">
    <property type="protein sequence ID" value="RFM33558.1"/>
    <property type="molecule type" value="Genomic_DNA"/>
</dbReference>
<evidence type="ECO:0000313" key="2">
    <source>
        <dbReference type="EMBL" id="RFM33558.1"/>
    </source>
</evidence>
<accession>A0A3E1P0N0</accession>
<feature type="chain" id="PRO_5017667068" evidence="1">
    <location>
        <begin position="25"/>
        <end position="179"/>
    </location>
</feature>
<keyword evidence="1" id="KW-0732">Signal</keyword>
<comment type="caution">
    <text evidence="2">The sequence shown here is derived from an EMBL/GenBank/DDBJ whole genome shotgun (WGS) entry which is preliminary data.</text>
</comment>
<dbReference type="OrthoDB" id="655357at2"/>
<proteinExistence type="predicted"/>